<proteinExistence type="predicted"/>
<sequence length="109" mass="12052">MGMWTKTALAILVAALLAPPAFADGRPFPANAKRGRMTPAYHPEIVIDGKTRRLAPSARVFNQDNLIQMPASLRGRDIVVNYQEDGDGQIVNVWILTDEEIAAPRRRAE</sequence>
<evidence type="ECO:0000313" key="3">
    <source>
        <dbReference type="Proteomes" id="UP000199391"/>
    </source>
</evidence>
<name>A0A1I7FTC0_9BURK</name>
<dbReference type="Proteomes" id="UP000199391">
    <property type="component" value="Unassembled WGS sequence"/>
</dbReference>
<keyword evidence="1" id="KW-0732">Signal</keyword>
<dbReference type="EMBL" id="FPBO01000002">
    <property type="protein sequence ID" value="SFU39410.1"/>
    <property type="molecule type" value="Genomic_DNA"/>
</dbReference>
<feature type="chain" id="PRO_5011648203" evidence="1">
    <location>
        <begin position="24"/>
        <end position="109"/>
    </location>
</feature>
<organism evidence="2 3">
    <name type="scientific">Pseudoduganella namucuonensis</name>
    <dbReference type="NCBI Taxonomy" id="1035707"/>
    <lineage>
        <taxon>Bacteria</taxon>
        <taxon>Pseudomonadati</taxon>
        <taxon>Pseudomonadota</taxon>
        <taxon>Betaproteobacteria</taxon>
        <taxon>Burkholderiales</taxon>
        <taxon>Oxalobacteraceae</taxon>
        <taxon>Telluria group</taxon>
        <taxon>Pseudoduganella</taxon>
    </lineage>
</organism>
<gene>
    <name evidence="2" type="ORF">SAMN05216552_1002273</name>
</gene>
<dbReference type="STRING" id="1035707.SAMN05216552_1002273"/>
<reference evidence="3" key="1">
    <citation type="submission" date="2016-10" db="EMBL/GenBank/DDBJ databases">
        <authorList>
            <person name="Varghese N."/>
            <person name="Submissions S."/>
        </authorList>
    </citation>
    <scope>NUCLEOTIDE SEQUENCE [LARGE SCALE GENOMIC DNA]</scope>
    <source>
        <strain evidence="3">CGMCC 1.11014</strain>
    </source>
</reference>
<evidence type="ECO:0000313" key="2">
    <source>
        <dbReference type="EMBL" id="SFU39410.1"/>
    </source>
</evidence>
<accession>A0A1I7FTC0</accession>
<keyword evidence="3" id="KW-1185">Reference proteome</keyword>
<evidence type="ECO:0000256" key="1">
    <source>
        <dbReference type="SAM" id="SignalP"/>
    </source>
</evidence>
<feature type="signal peptide" evidence="1">
    <location>
        <begin position="1"/>
        <end position="23"/>
    </location>
</feature>
<protein>
    <submittedName>
        <fullName evidence="2">Uncharacterized protein</fullName>
    </submittedName>
</protein>
<dbReference type="AlphaFoldDB" id="A0A1I7FTC0"/>